<dbReference type="InterPro" id="IPR045621">
    <property type="entry name" value="BPD_transp_1_N"/>
</dbReference>
<keyword evidence="6 7" id="KW-0472">Membrane</keyword>
<comment type="subcellular location">
    <subcellularLocation>
        <location evidence="1 7">Cell membrane</location>
        <topology evidence="1 7">Multi-pass membrane protein</topology>
    </subcellularLocation>
</comment>
<dbReference type="SUPFAM" id="SSF161098">
    <property type="entry name" value="MetI-like"/>
    <property type="match status" value="1"/>
</dbReference>
<protein>
    <submittedName>
        <fullName evidence="9">ABC transporter permease</fullName>
    </submittedName>
</protein>
<feature type="transmembrane region" description="Helical" evidence="7">
    <location>
        <begin position="187"/>
        <end position="206"/>
    </location>
</feature>
<dbReference type="CDD" id="cd06261">
    <property type="entry name" value="TM_PBP2"/>
    <property type="match status" value="1"/>
</dbReference>
<evidence type="ECO:0000313" key="9">
    <source>
        <dbReference type="EMBL" id="MBD7912540.1"/>
    </source>
</evidence>
<dbReference type="Gene3D" id="1.10.3720.10">
    <property type="entry name" value="MetI-like"/>
    <property type="match status" value="1"/>
</dbReference>
<evidence type="ECO:0000256" key="2">
    <source>
        <dbReference type="ARBA" id="ARBA00022448"/>
    </source>
</evidence>
<dbReference type="Pfam" id="PF00528">
    <property type="entry name" value="BPD_transp_1"/>
    <property type="match status" value="1"/>
</dbReference>
<reference evidence="9 10" key="1">
    <citation type="submission" date="2020-08" db="EMBL/GenBank/DDBJ databases">
        <title>A Genomic Blueprint of the Chicken Gut Microbiome.</title>
        <authorList>
            <person name="Gilroy R."/>
            <person name="Ravi A."/>
            <person name="Getino M."/>
            <person name="Pursley I."/>
            <person name="Horton D.L."/>
            <person name="Alikhan N.-F."/>
            <person name="Baker D."/>
            <person name="Gharbi K."/>
            <person name="Hall N."/>
            <person name="Watson M."/>
            <person name="Adriaenssens E.M."/>
            <person name="Foster-Nyarko E."/>
            <person name="Jarju S."/>
            <person name="Secka A."/>
            <person name="Antonio M."/>
            <person name="Oren A."/>
            <person name="Chaudhuri R."/>
            <person name="La Ragione R.M."/>
            <person name="Hildebrand F."/>
            <person name="Pallen M.J."/>
        </authorList>
    </citation>
    <scope>NUCLEOTIDE SEQUENCE [LARGE SCALE GENOMIC DNA]</scope>
    <source>
        <strain evidence="9 10">Sa3CVN1</strain>
    </source>
</reference>
<evidence type="ECO:0000313" key="10">
    <source>
        <dbReference type="Proteomes" id="UP000627781"/>
    </source>
</evidence>
<feature type="transmembrane region" description="Helical" evidence="7">
    <location>
        <begin position="245"/>
        <end position="269"/>
    </location>
</feature>
<dbReference type="Proteomes" id="UP000627781">
    <property type="component" value="Unassembled WGS sequence"/>
</dbReference>
<dbReference type="EMBL" id="JACSRA010000025">
    <property type="protein sequence ID" value="MBD7912540.1"/>
    <property type="molecule type" value="Genomic_DNA"/>
</dbReference>
<dbReference type="InterPro" id="IPR035906">
    <property type="entry name" value="MetI-like_sf"/>
</dbReference>
<keyword evidence="5 7" id="KW-1133">Transmembrane helix</keyword>
<evidence type="ECO:0000256" key="7">
    <source>
        <dbReference type="RuleBase" id="RU363032"/>
    </source>
</evidence>
<feature type="transmembrane region" description="Helical" evidence="7">
    <location>
        <begin position="134"/>
        <end position="155"/>
    </location>
</feature>
<feature type="transmembrane region" description="Helical" evidence="7">
    <location>
        <begin position="12"/>
        <end position="30"/>
    </location>
</feature>
<name>A0ABR8PWL2_9CLOT</name>
<dbReference type="InterPro" id="IPR000515">
    <property type="entry name" value="MetI-like"/>
</dbReference>
<dbReference type="PROSITE" id="PS50928">
    <property type="entry name" value="ABC_TM1"/>
    <property type="match status" value="1"/>
</dbReference>
<keyword evidence="10" id="KW-1185">Reference proteome</keyword>
<keyword evidence="4 7" id="KW-0812">Transmembrane</keyword>
<evidence type="ECO:0000256" key="4">
    <source>
        <dbReference type="ARBA" id="ARBA00022692"/>
    </source>
</evidence>
<evidence type="ECO:0000256" key="3">
    <source>
        <dbReference type="ARBA" id="ARBA00022475"/>
    </source>
</evidence>
<feature type="transmembrane region" description="Helical" evidence="7">
    <location>
        <begin position="289"/>
        <end position="313"/>
    </location>
</feature>
<dbReference type="Pfam" id="PF19300">
    <property type="entry name" value="BPD_transp_1_N"/>
    <property type="match status" value="1"/>
</dbReference>
<dbReference type="RefSeq" id="WP_143318102.1">
    <property type="nucleotide sequence ID" value="NZ_JACSRA010000025.1"/>
</dbReference>
<evidence type="ECO:0000256" key="6">
    <source>
        <dbReference type="ARBA" id="ARBA00023136"/>
    </source>
</evidence>
<feature type="domain" description="ABC transmembrane type-1" evidence="8">
    <location>
        <begin position="95"/>
        <end position="306"/>
    </location>
</feature>
<feature type="transmembrane region" description="Helical" evidence="7">
    <location>
        <begin position="99"/>
        <end position="122"/>
    </location>
</feature>
<comment type="similarity">
    <text evidence="7">Belongs to the binding-protein-dependent transport system permease family.</text>
</comment>
<evidence type="ECO:0000256" key="1">
    <source>
        <dbReference type="ARBA" id="ARBA00004651"/>
    </source>
</evidence>
<keyword evidence="2 7" id="KW-0813">Transport</keyword>
<evidence type="ECO:0000259" key="8">
    <source>
        <dbReference type="PROSITE" id="PS50928"/>
    </source>
</evidence>
<sequence length="320" mass="36077">MIQYIIKRVLKMIPIMFILSIIFFVIVNLTPGDFVDTKANPNMSAEKVQELKEIYGFDKPVPVRYINWAKKAILMDFGDSLKYKEPVSKVLGDYVWNSFYLAFVSFILCLIISIPIGIISAVKQYSKFDKTFTILTFIGISLPSFFIALVSINIFSLKLGILPVAGMSTAGTNYTGMAKFMDLLKHMFLPVATLTILNIGNYIRYVRTSMLEVIRQDYIRTARAKGLKEKVVIYKHALRNGLIPIITYIGLTIPSLFAGAIITETIFVWPGIGKVGYDAIVNRDYTLVMGFNMFMGILTLIGNLLSDVLYAVVDPRIRLK</sequence>
<keyword evidence="3" id="KW-1003">Cell membrane</keyword>
<proteinExistence type="inferred from homology"/>
<dbReference type="PANTHER" id="PTHR30465:SF0">
    <property type="entry name" value="OLIGOPEPTIDE TRANSPORT SYSTEM PERMEASE PROTEIN APPB"/>
    <property type="match status" value="1"/>
</dbReference>
<organism evidence="9 10">
    <name type="scientific">Clostridium cibarium</name>
    <dbReference type="NCBI Taxonomy" id="2762247"/>
    <lineage>
        <taxon>Bacteria</taxon>
        <taxon>Bacillati</taxon>
        <taxon>Bacillota</taxon>
        <taxon>Clostridia</taxon>
        <taxon>Eubacteriales</taxon>
        <taxon>Clostridiaceae</taxon>
        <taxon>Clostridium</taxon>
    </lineage>
</organism>
<comment type="caution">
    <text evidence="9">The sequence shown here is derived from an EMBL/GenBank/DDBJ whole genome shotgun (WGS) entry which is preliminary data.</text>
</comment>
<evidence type="ECO:0000256" key="5">
    <source>
        <dbReference type="ARBA" id="ARBA00022989"/>
    </source>
</evidence>
<gene>
    <name evidence="9" type="ORF">H9661_14350</name>
</gene>
<accession>A0ABR8PWL2</accession>
<dbReference type="PANTHER" id="PTHR30465">
    <property type="entry name" value="INNER MEMBRANE ABC TRANSPORTER"/>
    <property type="match status" value="1"/>
</dbReference>